<reference evidence="7 8" key="1">
    <citation type="submission" date="2024-05" db="EMBL/GenBank/DDBJ databases">
        <title>Long read based assembly of the Candida bracarensis genome reveals expanded adhesin content.</title>
        <authorList>
            <person name="Marcet-Houben M."/>
            <person name="Ksiezopolska E."/>
            <person name="Gabaldon T."/>
        </authorList>
    </citation>
    <scope>NUCLEOTIDE SEQUENCE [LARGE SCALE GENOMIC DNA]</scope>
    <source>
        <strain evidence="7 8">CBM6</strain>
    </source>
</reference>
<keyword evidence="3 5" id="KW-0560">Oxidoreductase</keyword>
<gene>
    <name evidence="7" type="ORF">RNJ44_00684</name>
</gene>
<dbReference type="PANTHER" id="PTHR13914:SF0">
    <property type="entry name" value="PROLINE DEHYDROGENASE 1, MITOCHONDRIAL"/>
    <property type="match status" value="1"/>
</dbReference>
<dbReference type="Gene3D" id="3.20.20.220">
    <property type="match status" value="1"/>
</dbReference>
<evidence type="ECO:0000256" key="3">
    <source>
        <dbReference type="ARBA" id="ARBA00023002"/>
    </source>
</evidence>
<comment type="caution">
    <text evidence="7">The sequence shown here is derived from an EMBL/GenBank/DDBJ whole genome shotgun (WGS) entry which is preliminary data.</text>
</comment>
<dbReference type="Pfam" id="PF01619">
    <property type="entry name" value="Pro_dh"/>
    <property type="match status" value="1"/>
</dbReference>
<sequence length="476" mass="53555">MLRVRPISSINRAAIITSRRFVSGTQQRLVSVTPQTSNAAITLDNYENNKHHQELTPPSTVSYLKTLSKPEILSLGMIGMATLNKPILNMVIKLFPYVPMPLIKVFISKLYCGGDNFAQVKQFGEKLQKRGISNMMLSLTIEDSEGTKNIDIDYIVGETVKSVHEILKPNMVSQLERCHGDATKINEIAPGYIALKPSALVANPHEVLMNFNSTDPYWVEQRNKLVDNCSRIAQNVYDLNQQLLKKYPQRTAPFFVTTIDAEKYDLQINGVYDLQRILFKKFNKMESPMISVIGTWQLYLVDSAKHLAMDYALAAKEGYKLGLKLVRGAYIHSEAKRDSIIYKTKEGSDENYDNVMSTVINDLMQNRSNSYYGHLVVASHNYGSQMLATELLNNAPYSPGKANVVLGQLLGMSDNVTHDLITNHGAKNIIKYVPWGPPVETKDYLLRRLQENGDAVKSDNGWPLVKAVFKTLFSRA</sequence>
<comment type="similarity">
    <text evidence="1 5">Belongs to the proline oxidase family.</text>
</comment>
<comment type="cofactor">
    <cofactor evidence="5">
        <name>FAD</name>
        <dbReference type="ChEBI" id="CHEBI:57692"/>
    </cofactor>
</comment>
<evidence type="ECO:0000256" key="4">
    <source>
        <dbReference type="ARBA" id="ARBA00023062"/>
    </source>
</evidence>
<evidence type="ECO:0000256" key="1">
    <source>
        <dbReference type="ARBA" id="ARBA00005869"/>
    </source>
</evidence>
<evidence type="ECO:0000313" key="7">
    <source>
        <dbReference type="EMBL" id="KAL3231045.1"/>
    </source>
</evidence>
<dbReference type="EC" id="1.5.5.2" evidence="2 5"/>
<dbReference type="InterPro" id="IPR015659">
    <property type="entry name" value="Proline_oxidase"/>
</dbReference>
<dbReference type="InterPro" id="IPR029041">
    <property type="entry name" value="FAD-linked_oxidoreductase-like"/>
</dbReference>
<dbReference type="PANTHER" id="PTHR13914">
    <property type="entry name" value="PROLINE OXIDASE"/>
    <property type="match status" value="1"/>
</dbReference>
<comment type="catalytic activity">
    <reaction evidence="5">
        <text>L-proline + a quinone = (S)-1-pyrroline-5-carboxylate + a quinol + H(+)</text>
        <dbReference type="Rhea" id="RHEA:23784"/>
        <dbReference type="ChEBI" id="CHEBI:15378"/>
        <dbReference type="ChEBI" id="CHEBI:17388"/>
        <dbReference type="ChEBI" id="CHEBI:24646"/>
        <dbReference type="ChEBI" id="CHEBI:60039"/>
        <dbReference type="ChEBI" id="CHEBI:132124"/>
        <dbReference type="EC" id="1.5.5.2"/>
    </reaction>
</comment>
<evidence type="ECO:0000313" key="8">
    <source>
        <dbReference type="Proteomes" id="UP001623330"/>
    </source>
</evidence>
<accession>A0ABR4NRY2</accession>
<keyword evidence="5" id="KW-0274">FAD</keyword>
<dbReference type="InterPro" id="IPR002872">
    <property type="entry name" value="Proline_DH_dom"/>
</dbReference>
<keyword evidence="5" id="KW-0285">Flavoprotein</keyword>
<feature type="domain" description="Proline dehydrogenase" evidence="6">
    <location>
        <begin position="197"/>
        <end position="456"/>
    </location>
</feature>
<evidence type="ECO:0000256" key="5">
    <source>
        <dbReference type="RuleBase" id="RU364054"/>
    </source>
</evidence>
<evidence type="ECO:0000256" key="2">
    <source>
        <dbReference type="ARBA" id="ARBA00012695"/>
    </source>
</evidence>
<comment type="function">
    <text evidence="5">Converts proline to delta-1-pyrroline-5-carboxylate.</text>
</comment>
<dbReference type="EMBL" id="JBEVYD010000008">
    <property type="protein sequence ID" value="KAL3231045.1"/>
    <property type="molecule type" value="Genomic_DNA"/>
</dbReference>
<dbReference type="Proteomes" id="UP001623330">
    <property type="component" value="Unassembled WGS sequence"/>
</dbReference>
<proteinExistence type="inferred from homology"/>
<protein>
    <recommendedName>
        <fullName evidence="2 5">Proline dehydrogenase</fullName>
        <ecNumber evidence="2 5">1.5.5.2</ecNumber>
    </recommendedName>
</protein>
<dbReference type="SUPFAM" id="SSF51730">
    <property type="entry name" value="FAD-linked oxidoreductase"/>
    <property type="match status" value="1"/>
</dbReference>
<evidence type="ECO:0000259" key="6">
    <source>
        <dbReference type="Pfam" id="PF01619"/>
    </source>
</evidence>
<keyword evidence="8" id="KW-1185">Reference proteome</keyword>
<organism evidence="7 8">
    <name type="scientific">Nakaseomyces bracarensis</name>
    <dbReference type="NCBI Taxonomy" id="273131"/>
    <lineage>
        <taxon>Eukaryota</taxon>
        <taxon>Fungi</taxon>
        <taxon>Dikarya</taxon>
        <taxon>Ascomycota</taxon>
        <taxon>Saccharomycotina</taxon>
        <taxon>Saccharomycetes</taxon>
        <taxon>Saccharomycetales</taxon>
        <taxon>Saccharomycetaceae</taxon>
        <taxon>Nakaseomyces</taxon>
    </lineage>
</organism>
<name>A0ABR4NRY2_9SACH</name>
<keyword evidence="4 5" id="KW-0642">Proline metabolism</keyword>